<dbReference type="RefSeq" id="WP_135764637.1">
    <property type="nucleotide sequence ID" value="NZ_RQHV01000050.1"/>
</dbReference>
<name>A0A4R9LSB3_9LEPT</name>
<dbReference type="AlphaFoldDB" id="A0A4R9LSB3"/>
<evidence type="ECO:0000313" key="2">
    <source>
        <dbReference type="Proteomes" id="UP000298264"/>
    </source>
</evidence>
<sequence length="93" mass="11005">MLKEKIRRQENNVKWDWKYFQTILIFPTKRFYETTEPEPEIFHPYFDPKHSPASESDDMLTEIIRPWAGAVRSLNPGASTIAIAKMEIEYGKE</sequence>
<protein>
    <submittedName>
        <fullName evidence="1">Uncharacterized protein</fullName>
    </submittedName>
</protein>
<gene>
    <name evidence="1" type="ORF">EHS11_11935</name>
</gene>
<accession>A0A4R9LSB3</accession>
<organism evidence="1 2">
    <name type="scientific">Leptospira ilyithenensis</name>
    <dbReference type="NCBI Taxonomy" id="2484901"/>
    <lineage>
        <taxon>Bacteria</taxon>
        <taxon>Pseudomonadati</taxon>
        <taxon>Spirochaetota</taxon>
        <taxon>Spirochaetia</taxon>
        <taxon>Leptospirales</taxon>
        <taxon>Leptospiraceae</taxon>
        <taxon>Leptospira</taxon>
    </lineage>
</organism>
<keyword evidence="2" id="KW-1185">Reference proteome</keyword>
<evidence type="ECO:0000313" key="1">
    <source>
        <dbReference type="EMBL" id="TGN09786.1"/>
    </source>
</evidence>
<dbReference type="Proteomes" id="UP000298264">
    <property type="component" value="Unassembled WGS sequence"/>
</dbReference>
<proteinExistence type="predicted"/>
<comment type="caution">
    <text evidence="1">The sequence shown here is derived from an EMBL/GenBank/DDBJ whole genome shotgun (WGS) entry which is preliminary data.</text>
</comment>
<reference evidence="1" key="1">
    <citation type="journal article" date="2019" name="PLoS Negl. Trop. Dis.">
        <title>Revisiting the worldwide diversity of Leptospira species in the environment.</title>
        <authorList>
            <person name="Vincent A.T."/>
            <person name="Schiettekatte O."/>
            <person name="Bourhy P."/>
            <person name="Veyrier F.J."/>
            <person name="Picardeau M."/>
        </authorList>
    </citation>
    <scope>NUCLEOTIDE SEQUENCE [LARGE SCALE GENOMIC DNA]</scope>
    <source>
        <strain evidence="1">201400974</strain>
    </source>
</reference>
<dbReference type="EMBL" id="RQHV01000050">
    <property type="protein sequence ID" value="TGN09786.1"/>
    <property type="molecule type" value="Genomic_DNA"/>
</dbReference>
<dbReference type="InterPro" id="IPR028345">
    <property type="entry name" value="Antibiotic_NAT-like"/>
</dbReference>
<dbReference type="OrthoDB" id="7330654at2"/>
<dbReference type="SUPFAM" id="SSF110710">
    <property type="entry name" value="TTHA0583/YokD-like"/>
    <property type="match status" value="1"/>
</dbReference>